<dbReference type="InterPro" id="IPR051342">
    <property type="entry name" value="PDZ_scaffold"/>
</dbReference>
<feature type="compositionally biased region" description="Low complexity" evidence="1">
    <location>
        <begin position="518"/>
        <end position="534"/>
    </location>
</feature>
<dbReference type="Gene3D" id="2.30.42.10">
    <property type="match status" value="3"/>
</dbReference>
<dbReference type="EMBL" id="GEEE01005812">
    <property type="protein sequence ID" value="JAP57413.1"/>
    <property type="molecule type" value="Transcribed_RNA"/>
</dbReference>
<dbReference type="Pfam" id="PF00595">
    <property type="entry name" value="PDZ"/>
    <property type="match status" value="1"/>
</dbReference>
<name>A0A0X3PZT9_SCHSO</name>
<reference evidence="3" key="1">
    <citation type="submission" date="2016-01" db="EMBL/GenBank/DDBJ databases">
        <title>Reference transcriptome for the parasite Schistocephalus solidus: insights into the molecular evolution of parasitism.</title>
        <authorList>
            <person name="Hebert F.O."/>
            <person name="Grambauer S."/>
            <person name="Barber I."/>
            <person name="Landry C.R."/>
            <person name="Aubin-Horth N."/>
        </authorList>
    </citation>
    <scope>NUCLEOTIDE SEQUENCE</scope>
</reference>
<dbReference type="CDD" id="cd00136">
    <property type="entry name" value="PDZ_canonical"/>
    <property type="match status" value="1"/>
</dbReference>
<feature type="domain" description="PDZ" evidence="2">
    <location>
        <begin position="938"/>
        <end position="1007"/>
    </location>
</feature>
<feature type="domain" description="PDZ" evidence="2">
    <location>
        <begin position="354"/>
        <end position="421"/>
    </location>
</feature>
<organism evidence="3">
    <name type="scientific">Schistocephalus solidus</name>
    <name type="common">Tapeworm</name>
    <dbReference type="NCBI Taxonomy" id="70667"/>
    <lineage>
        <taxon>Eukaryota</taxon>
        <taxon>Metazoa</taxon>
        <taxon>Spiralia</taxon>
        <taxon>Lophotrochozoa</taxon>
        <taxon>Platyhelminthes</taxon>
        <taxon>Cestoda</taxon>
        <taxon>Eucestoda</taxon>
        <taxon>Diphyllobothriidea</taxon>
        <taxon>Diphyllobothriidae</taxon>
        <taxon>Schistocephalus</taxon>
    </lineage>
</organism>
<accession>A0A0X3PZT9</accession>
<feature type="region of interest" description="Disordered" evidence="1">
    <location>
        <begin position="242"/>
        <end position="272"/>
    </location>
</feature>
<evidence type="ECO:0000313" key="3">
    <source>
        <dbReference type="EMBL" id="JAP57413.1"/>
    </source>
</evidence>
<feature type="region of interest" description="Disordered" evidence="1">
    <location>
        <begin position="1076"/>
        <end position="1108"/>
    </location>
</feature>
<dbReference type="PROSITE" id="PS50106">
    <property type="entry name" value="PDZ"/>
    <property type="match status" value="3"/>
</dbReference>
<feature type="non-terminal residue" evidence="3">
    <location>
        <position position="1"/>
    </location>
</feature>
<dbReference type="PANTHER" id="PTHR19964">
    <property type="entry name" value="MULTIPLE PDZ DOMAIN PROTEIN"/>
    <property type="match status" value="1"/>
</dbReference>
<dbReference type="InterPro" id="IPR036034">
    <property type="entry name" value="PDZ_sf"/>
</dbReference>
<feature type="region of interest" description="Disordered" evidence="1">
    <location>
        <begin position="583"/>
        <end position="602"/>
    </location>
</feature>
<sequence length="1108" mass="121404">LANIDRLVAITDSDLFENIVTSVYQRKVYTFKKRGLKKQRYYRIPRLAALKCTTSELDARIQALNLPDDILICVISIPHPAFSPEHDETFYSKNEDVNIHRKTQLQGCSRSHSPIARHENLPPGLEHCCKEHHEGRHLHSYIPWKFLGVRFQRNVTRSTDEKSGLEEEEEALYVKKIKPNSIAARSLCVGDRILAINGIMLDQQSLDQIVGILMQRGETNLPAPNLNHLAIEILKVWLNAAASPSPEPPVPSTSAGEHQGFPNQEPPHRRRSPLQLTVARSDSHFNRLPPRRRCPHHACHAHKPQWDVLWSATIPADPSAATSITIPKKGPQYSHGSNMGHIQEPEEGLVEVELIDFVKSECGIGAFLRPSNKGIGAKVEKIAEGELAAIDGRLHVDDRILYINAVNVCIMRFKEILRVYRAVADRARTTDDIQRGINFRPIRLVVSRPANCVHSRPTEASLQKLVVPKKSVLQAARDLARLAESPQVSGSSFAVPTVVTLVAGVTSIETVTTDPLPSVATSESTASASADGTTVTVAASCRPSPSTTINSVPCHTPFSPPPECPASSSSPLLLVEETEVVERDFSDAERDESSLLESDFVDASSKSERRDSSLVGAAPENVGGTSWETDSLPDTPTARELASALVDDIMGEFEACSGKGVDLLQTDIAEDPLIENLPLTPYQRIDLRRFWRSTFRESVLIIVADYRLPPSNHSFGLTVETVIEEDERASIREYRHYLLEVYKDGPIGTQTDLRPRDELLEVNGVILYGKDSEMVRRTLTSASSSGYIVCARPQVGGPFPAEVTPFSIIEEENEEDITVDASSPTNLFDTTDDTFDSTSTELSKAALAPRTAKPTEETVFSAVFAPGPAVPSQSDRTPSPLLVPIPAAASDVKTEVPAVSMPGTAVPTDKQSRVPSSPEHVAPPTKDELPDFYDDEQPLIITKREAELLGLQLGPPVDKSWGFPITEIAPGGPLYRLINTPRSGFLAPNVQVGDEVVEVNGRRLKGLRIFTVRSILWDLVPFEGEVSLKYRPTSLAERAVPGGVLGDPPKITNLPQIRSLDQNIFMRMQTDGNLGFQSSVGSNSRNHVKGTSSGQGGLSAELNLSARR</sequence>
<feature type="compositionally biased region" description="Polar residues" evidence="1">
    <location>
        <begin position="1076"/>
        <end position="1092"/>
    </location>
</feature>
<evidence type="ECO:0000256" key="1">
    <source>
        <dbReference type="SAM" id="MobiDB-lite"/>
    </source>
</evidence>
<feature type="region of interest" description="Disordered" evidence="1">
    <location>
        <begin position="607"/>
        <end position="634"/>
    </location>
</feature>
<dbReference type="InterPro" id="IPR001478">
    <property type="entry name" value="PDZ"/>
</dbReference>
<dbReference type="PANTHER" id="PTHR19964:SF92">
    <property type="entry name" value="PATJ HOMOLOG"/>
    <property type="match status" value="1"/>
</dbReference>
<proteinExistence type="predicted"/>
<feature type="domain" description="PDZ" evidence="2">
    <location>
        <begin position="148"/>
        <end position="213"/>
    </location>
</feature>
<feature type="compositionally biased region" description="Basic and acidic residues" evidence="1">
    <location>
        <begin position="583"/>
        <end position="593"/>
    </location>
</feature>
<protein>
    <recommendedName>
        <fullName evidence="2">PDZ domain-containing protein</fullName>
    </recommendedName>
</protein>
<feature type="compositionally biased region" description="Polar residues" evidence="1">
    <location>
        <begin position="623"/>
        <end position="634"/>
    </location>
</feature>
<feature type="region of interest" description="Disordered" evidence="1">
    <location>
        <begin position="900"/>
        <end position="929"/>
    </location>
</feature>
<gene>
    <name evidence="3" type="ORF">TR88143</name>
</gene>
<dbReference type="SUPFAM" id="SSF50156">
    <property type="entry name" value="PDZ domain-like"/>
    <property type="match status" value="4"/>
</dbReference>
<evidence type="ECO:0000259" key="2">
    <source>
        <dbReference type="PROSITE" id="PS50106"/>
    </source>
</evidence>
<dbReference type="SMART" id="SM00228">
    <property type="entry name" value="PDZ"/>
    <property type="match status" value="4"/>
</dbReference>
<dbReference type="AlphaFoldDB" id="A0A0X3PZT9"/>
<feature type="region of interest" description="Disordered" evidence="1">
    <location>
        <begin position="515"/>
        <end position="534"/>
    </location>
</feature>